<organism evidence="7 8">
    <name type="scientific">Luteococcus sanguinis</name>
    <dbReference type="NCBI Taxonomy" id="174038"/>
    <lineage>
        <taxon>Bacteria</taxon>
        <taxon>Bacillati</taxon>
        <taxon>Actinomycetota</taxon>
        <taxon>Actinomycetes</taxon>
        <taxon>Propionibacteriales</taxon>
        <taxon>Propionibacteriaceae</taxon>
        <taxon>Luteococcus</taxon>
    </lineage>
</organism>
<dbReference type="PROSITE" id="PS50977">
    <property type="entry name" value="HTH_TETR_2"/>
    <property type="match status" value="1"/>
</dbReference>
<dbReference type="InterPro" id="IPR036271">
    <property type="entry name" value="Tet_transcr_reg_TetR-rel_C_sf"/>
</dbReference>
<dbReference type="InterPro" id="IPR009057">
    <property type="entry name" value="Homeodomain-like_sf"/>
</dbReference>
<dbReference type="PRINTS" id="PR00455">
    <property type="entry name" value="HTHTETR"/>
</dbReference>
<dbReference type="InterPro" id="IPR039538">
    <property type="entry name" value="BetI_C"/>
</dbReference>
<evidence type="ECO:0000313" key="7">
    <source>
        <dbReference type="EMBL" id="MFC6397951.1"/>
    </source>
</evidence>
<comment type="caution">
    <text evidence="7">The sequence shown here is derived from an EMBL/GenBank/DDBJ whole genome shotgun (WGS) entry which is preliminary data.</text>
</comment>
<evidence type="ECO:0000313" key="8">
    <source>
        <dbReference type="Proteomes" id="UP001596266"/>
    </source>
</evidence>
<dbReference type="InterPro" id="IPR001647">
    <property type="entry name" value="HTH_TetR"/>
</dbReference>
<keyword evidence="1" id="KW-0678">Repressor</keyword>
<evidence type="ECO:0000256" key="5">
    <source>
        <dbReference type="PROSITE-ProRule" id="PRU00335"/>
    </source>
</evidence>
<dbReference type="RefSeq" id="WP_343886764.1">
    <property type="nucleotide sequence ID" value="NZ_BAAAKI010000024.1"/>
</dbReference>
<feature type="domain" description="HTH tetR-type" evidence="6">
    <location>
        <begin position="10"/>
        <end position="70"/>
    </location>
</feature>
<dbReference type="Pfam" id="PF00440">
    <property type="entry name" value="TetR_N"/>
    <property type="match status" value="1"/>
</dbReference>
<dbReference type="Gene3D" id="1.10.357.10">
    <property type="entry name" value="Tetracycline Repressor, domain 2"/>
    <property type="match status" value="1"/>
</dbReference>
<evidence type="ECO:0000256" key="3">
    <source>
        <dbReference type="ARBA" id="ARBA00023125"/>
    </source>
</evidence>
<evidence type="ECO:0000259" key="6">
    <source>
        <dbReference type="PROSITE" id="PS50977"/>
    </source>
</evidence>
<dbReference type="SUPFAM" id="SSF48498">
    <property type="entry name" value="Tetracyclin repressor-like, C-terminal domain"/>
    <property type="match status" value="1"/>
</dbReference>
<keyword evidence="3 5" id="KW-0238">DNA-binding</keyword>
<dbReference type="EMBL" id="JBHSUA010000025">
    <property type="protein sequence ID" value="MFC6397951.1"/>
    <property type="molecule type" value="Genomic_DNA"/>
</dbReference>
<keyword evidence="4" id="KW-0804">Transcription</keyword>
<keyword evidence="8" id="KW-1185">Reference proteome</keyword>
<feature type="DNA-binding region" description="H-T-H motif" evidence="5">
    <location>
        <begin position="33"/>
        <end position="52"/>
    </location>
</feature>
<name>A0ABW1X3P8_9ACTN</name>
<evidence type="ECO:0000256" key="2">
    <source>
        <dbReference type="ARBA" id="ARBA00023015"/>
    </source>
</evidence>
<accession>A0ABW1X3P8</accession>
<proteinExistence type="predicted"/>
<dbReference type="PANTHER" id="PTHR30055:SF226">
    <property type="entry name" value="HTH-TYPE TRANSCRIPTIONAL REGULATOR PKSA"/>
    <property type="match status" value="1"/>
</dbReference>
<protein>
    <submittedName>
        <fullName evidence="7">TetR/AcrR family transcriptional regulator</fullName>
    </submittedName>
</protein>
<dbReference type="InterPro" id="IPR050109">
    <property type="entry name" value="HTH-type_TetR-like_transc_reg"/>
</dbReference>
<dbReference type="PANTHER" id="PTHR30055">
    <property type="entry name" value="HTH-TYPE TRANSCRIPTIONAL REGULATOR RUTR"/>
    <property type="match status" value="1"/>
</dbReference>
<evidence type="ECO:0000256" key="4">
    <source>
        <dbReference type="ARBA" id="ARBA00023163"/>
    </source>
</evidence>
<reference evidence="8" key="1">
    <citation type="journal article" date="2019" name="Int. J. Syst. Evol. Microbiol.">
        <title>The Global Catalogue of Microorganisms (GCM) 10K type strain sequencing project: providing services to taxonomists for standard genome sequencing and annotation.</title>
        <authorList>
            <consortium name="The Broad Institute Genomics Platform"/>
            <consortium name="The Broad Institute Genome Sequencing Center for Infectious Disease"/>
            <person name="Wu L."/>
            <person name="Ma J."/>
        </authorList>
    </citation>
    <scope>NUCLEOTIDE SEQUENCE [LARGE SCALE GENOMIC DNA]</scope>
    <source>
        <strain evidence="8">CGMCC 1.15277</strain>
    </source>
</reference>
<gene>
    <name evidence="7" type="ORF">ACFP57_13295</name>
</gene>
<evidence type="ECO:0000256" key="1">
    <source>
        <dbReference type="ARBA" id="ARBA00022491"/>
    </source>
</evidence>
<dbReference type="Proteomes" id="UP001596266">
    <property type="component" value="Unassembled WGS sequence"/>
</dbReference>
<dbReference type="Pfam" id="PF13977">
    <property type="entry name" value="TetR_C_6"/>
    <property type="match status" value="1"/>
</dbReference>
<dbReference type="SUPFAM" id="SSF46689">
    <property type="entry name" value="Homeodomain-like"/>
    <property type="match status" value="1"/>
</dbReference>
<keyword evidence="2" id="KW-0805">Transcription regulation</keyword>
<sequence length="207" mass="23017">MTHELSPKGDRRRTQIMDAAVKLFGEVGYRSTSLRDIATRVGITHPGLLYHFNSKEDLLLAVLARRDEEDLVRFSMIGLPPATGLGRLLDLIAANAERRTIVELFTQLSAEATDPGHPAHDHFTRRHRDVVAGLTHNLEEIGREGHLREGIDPGCAARRLVALMDGLQVQWLYDPSVDMHTVFARALDDMLTVPLADLVLSESTRVA</sequence>